<comment type="caution">
    <text evidence="4">The sequence shown here is derived from an EMBL/GenBank/DDBJ whole genome shotgun (WGS) entry which is preliminary data.</text>
</comment>
<keyword evidence="5" id="KW-1185">Reference proteome</keyword>
<reference evidence="4" key="1">
    <citation type="journal article" date="2023" name="Mol. Biol. Evol.">
        <title>Third-Generation Sequencing Reveals the Adaptive Role of the Epigenome in Three Deep-Sea Polychaetes.</title>
        <authorList>
            <person name="Perez M."/>
            <person name="Aroh O."/>
            <person name="Sun Y."/>
            <person name="Lan Y."/>
            <person name="Juniper S.K."/>
            <person name="Young C.R."/>
            <person name="Angers B."/>
            <person name="Qian P.Y."/>
        </authorList>
    </citation>
    <scope>NUCLEOTIDE SEQUENCE</scope>
    <source>
        <strain evidence="4">P08H-3</strain>
    </source>
</reference>
<dbReference type="Proteomes" id="UP001208570">
    <property type="component" value="Unassembled WGS sequence"/>
</dbReference>
<dbReference type="PANTHER" id="PTHR12345:SF11">
    <property type="entry name" value="FI13065P"/>
    <property type="match status" value="1"/>
</dbReference>
<evidence type="ECO:0000313" key="4">
    <source>
        <dbReference type="EMBL" id="KAK2163769.1"/>
    </source>
</evidence>
<dbReference type="Pfam" id="PF00169">
    <property type="entry name" value="PH"/>
    <property type="match status" value="1"/>
</dbReference>
<dbReference type="SMART" id="SM00233">
    <property type="entry name" value="PH"/>
    <property type="match status" value="1"/>
</dbReference>
<dbReference type="GO" id="GO:0005886">
    <property type="term" value="C:plasma membrane"/>
    <property type="evidence" value="ECO:0007669"/>
    <property type="project" value="TreeGrafter"/>
</dbReference>
<gene>
    <name evidence="4" type="ORF">LSH36_74g03020</name>
</gene>
<dbReference type="AlphaFoldDB" id="A0AAD9K2W3"/>
<dbReference type="GO" id="GO:0005737">
    <property type="term" value="C:cytoplasm"/>
    <property type="evidence" value="ECO:0007669"/>
    <property type="project" value="TreeGrafter"/>
</dbReference>
<proteinExistence type="predicted"/>
<accession>A0AAD9K2W3</accession>
<dbReference type="PROSITE" id="PS50003">
    <property type="entry name" value="PH_DOMAIN"/>
    <property type="match status" value="1"/>
</dbReference>
<dbReference type="InterPro" id="IPR051230">
    <property type="entry name" value="APP-Binding"/>
</dbReference>
<evidence type="ECO:0000256" key="2">
    <source>
        <dbReference type="SAM" id="MobiDB-lite"/>
    </source>
</evidence>
<feature type="domain" description="PH" evidence="3">
    <location>
        <begin position="23"/>
        <end position="129"/>
    </location>
</feature>
<evidence type="ECO:0000313" key="5">
    <source>
        <dbReference type="Proteomes" id="UP001208570"/>
    </source>
</evidence>
<dbReference type="CDD" id="cd00821">
    <property type="entry name" value="PH"/>
    <property type="match status" value="1"/>
</dbReference>
<dbReference type="Gene3D" id="2.30.29.30">
    <property type="entry name" value="Pleckstrin-homology domain (PH domain)/Phosphotyrosine-binding domain (PTB)"/>
    <property type="match status" value="1"/>
</dbReference>
<feature type="region of interest" description="Disordered" evidence="2">
    <location>
        <begin position="171"/>
        <end position="202"/>
    </location>
</feature>
<dbReference type="InterPro" id="IPR011993">
    <property type="entry name" value="PH-like_dom_sf"/>
</dbReference>
<organism evidence="4 5">
    <name type="scientific">Paralvinella palmiformis</name>
    <dbReference type="NCBI Taxonomy" id="53620"/>
    <lineage>
        <taxon>Eukaryota</taxon>
        <taxon>Metazoa</taxon>
        <taxon>Spiralia</taxon>
        <taxon>Lophotrochozoa</taxon>
        <taxon>Annelida</taxon>
        <taxon>Polychaeta</taxon>
        <taxon>Sedentaria</taxon>
        <taxon>Canalipalpata</taxon>
        <taxon>Terebellida</taxon>
        <taxon>Terebelliformia</taxon>
        <taxon>Alvinellidae</taxon>
        <taxon>Paralvinella</taxon>
    </lineage>
</organism>
<feature type="compositionally biased region" description="Basic and acidic residues" evidence="2">
    <location>
        <begin position="180"/>
        <end position="198"/>
    </location>
</feature>
<protein>
    <recommendedName>
        <fullName evidence="3">PH domain-containing protein</fullName>
    </recommendedName>
</protein>
<dbReference type="EMBL" id="JAODUP010000074">
    <property type="protein sequence ID" value="KAK2163769.1"/>
    <property type="molecule type" value="Genomic_DNA"/>
</dbReference>
<name>A0AAD9K2W3_9ANNE</name>
<evidence type="ECO:0000256" key="1">
    <source>
        <dbReference type="ARBA" id="ARBA00022737"/>
    </source>
</evidence>
<keyword evidence="1" id="KW-0677">Repeat</keyword>
<feature type="region of interest" description="Disordered" evidence="2">
    <location>
        <begin position="280"/>
        <end position="307"/>
    </location>
</feature>
<dbReference type="SUPFAM" id="SSF50729">
    <property type="entry name" value="PH domain-like"/>
    <property type="match status" value="1"/>
</dbReference>
<dbReference type="InterPro" id="IPR001849">
    <property type="entry name" value="PH_domain"/>
</dbReference>
<evidence type="ECO:0000259" key="3">
    <source>
        <dbReference type="PROSITE" id="PS50003"/>
    </source>
</evidence>
<dbReference type="PANTHER" id="PTHR12345">
    <property type="entry name" value="SYNTENIN RELATED"/>
    <property type="match status" value="1"/>
</dbReference>
<sequence length="551" mass="62306">MAAASDIGYERMSTQGSAILRRVIIKQGYLRKVARHGGSIRGPQKRWFVFGVMNNTEPYLEYYDCEDATFTGSPINIFFLNSCKRVTKTKSARHKNVFTIVLVDRDLMLIADSRMLMEEWCLAISQKLSFLGIFVDYDDNHDYIMNPASHALTVQQRKQFYSNRPINEISCDRSQSANVPRRDQRENTDNRKESRTEQEMYDSTQTPNMLENSYAVLSDERARMRNLPAENGQDSIFMEDQSFENSVESRETSVDAYLEPVRTPAPESWVIFGDMEANPITPTTPPNSNHAIPNLHPLNRDPSPSSFASGHDLNLSLLTPKVLEASGMATEDPAVLGWNSPPPDSDAPPLYVPQCALERGANQSLKHSQMAELKADIDNPGGVKIQLKRTDCLYAIAFVDCFKAVWIAGWNQRARPHLHNAFHIGDEVISVNGQVVESSKMAMKLIKDCLETARITFILRRIPKAKLLVIKRNYERESLGIRRNGGTAEVLDCDELGPAGCAGLTVRTLTQTGDGFTNWWITEINNRPLNLFFKRDEVSHLLLCRLWVTER</sequence>